<keyword evidence="1" id="KW-0396">Initiation factor</keyword>
<organism evidence="2">
    <name type="scientific">Lichtheimia ramosa</name>
    <dbReference type="NCBI Taxonomy" id="688394"/>
    <lineage>
        <taxon>Eukaryota</taxon>
        <taxon>Fungi</taxon>
        <taxon>Fungi incertae sedis</taxon>
        <taxon>Mucoromycota</taxon>
        <taxon>Mucoromycotina</taxon>
        <taxon>Mucoromycetes</taxon>
        <taxon>Mucorales</taxon>
        <taxon>Lichtheimiaceae</taxon>
        <taxon>Lichtheimia</taxon>
    </lineage>
</organism>
<evidence type="ECO:0000313" key="2">
    <source>
        <dbReference type="EMBL" id="CDS08950.1"/>
    </source>
</evidence>
<dbReference type="EMBL" id="LK023328">
    <property type="protein sequence ID" value="CDS08950.1"/>
    <property type="molecule type" value="Genomic_DNA"/>
</dbReference>
<keyword evidence="1" id="KW-0694">RNA-binding</keyword>
<proteinExistence type="inferred from homology"/>
<dbReference type="GO" id="GO:0003743">
    <property type="term" value="F:translation initiation factor activity"/>
    <property type="evidence" value="ECO:0007669"/>
    <property type="project" value="UniProtKB-KW"/>
</dbReference>
<accession>A0A077WNL9</accession>
<protein>
    <submittedName>
        <fullName evidence="2">Uncharacterized protein</fullName>
    </submittedName>
</protein>
<dbReference type="InterPro" id="IPR023398">
    <property type="entry name" value="TIF_eIF4e-like"/>
</dbReference>
<gene>
    <name evidence="2" type="ORF">LRAMOSA10310</name>
</gene>
<dbReference type="SUPFAM" id="SSF55418">
    <property type="entry name" value="eIF4e-like"/>
    <property type="match status" value="1"/>
</dbReference>
<dbReference type="GO" id="GO:0000340">
    <property type="term" value="F:RNA 7-methylguanosine cap binding"/>
    <property type="evidence" value="ECO:0007669"/>
    <property type="project" value="TreeGrafter"/>
</dbReference>
<evidence type="ECO:0000256" key="1">
    <source>
        <dbReference type="RuleBase" id="RU004374"/>
    </source>
</evidence>
<dbReference type="Pfam" id="PF01652">
    <property type="entry name" value="IF4E"/>
    <property type="match status" value="1"/>
</dbReference>
<dbReference type="OrthoDB" id="17977at2759"/>
<dbReference type="Gene3D" id="3.30.760.10">
    <property type="entry name" value="RNA Cap, Translation Initiation Factor Eif4e"/>
    <property type="match status" value="1"/>
</dbReference>
<comment type="similarity">
    <text evidence="1">Belongs to the eukaryotic initiation factor 4E family.</text>
</comment>
<keyword evidence="1" id="KW-0648">Protein biosynthesis</keyword>
<sequence>MSTCLHTAPGYYYYYYTNQHPHRYHYNKPTTSFIHHVKPSSYLQQSLSSSPTLDEQIHESSIAMIQSEQLIFGTRSQSPVVCIPRLGVRYYDKLQKHISTREHLALVIGAVSCVGNCESRATRHVHDPLETITRRELWDDLLNTSSNNLDNATTLANNEMFPNSASSSTDISQCSTADSTELSSMVSTTKNEPSIPIWADPERIHTHPSCYEYVQAYMKKHNIPFTSPMPLPSTCTFSFSSKNSKQPAIYNANTFIASIMTLFSCDTVWQFASCWRQVKESYGWPSRLKVNENLYCFIHGVAPMWEDIRNRHGGRMTITLSEDINVCFEWILMSMVGGNLQEYHVVGVILSRRAHGDRIEIWFEGAEDLSLQETHVMRAKTRLCTQLPLQKFKDAVMAAHYKKHFSNTHNRHINLVHNK</sequence>
<dbReference type="InterPro" id="IPR001040">
    <property type="entry name" value="TIF_eIF_4E"/>
</dbReference>
<dbReference type="GO" id="GO:0016281">
    <property type="term" value="C:eukaryotic translation initiation factor 4F complex"/>
    <property type="evidence" value="ECO:0007669"/>
    <property type="project" value="TreeGrafter"/>
</dbReference>
<dbReference type="AlphaFoldDB" id="A0A077WNL9"/>
<reference evidence="2" key="1">
    <citation type="journal article" date="2014" name="Genome Announc.">
        <title>De novo whole-genome sequence and genome annotation of Lichtheimia ramosa.</title>
        <authorList>
            <person name="Linde J."/>
            <person name="Schwartze V."/>
            <person name="Binder U."/>
            <person name="Lass-Florl C."/>
            <person name="Voigt K."/>
            <person name="Horn F."/>
        </authorList>
    </citation>
    <scope>NUCLEOTIDE SEQUENCE</scope>
    <source>
        <strain evidence="2">JMRC FSU:6197</strain>
    </source>
</reference>
<dbReference type="PANTHER" id="PTHR11960">
    <property type="entry name" value="EUKARYOTIC TRANSLATION INITIATION FACTOR 4E RELATED"/>
    <property type="match status" value="1"/>
</dbReference>
<name>A0A077WNL9_9FUNG</name>